<dbReference type="GO" id="GO:0051539">
    <property type="term" value="F:4 iron, 4 sulfur cluster binding"/>
    <property type="evidence" value="ECO:0007669"/>
    <property type="project" value="UniProtKB-KW"/>
</dbReference>
<keyword evidence="4 10" id="KW-0949">S-adenosyl-L-methionine</keyword>
<dbReference type="SUPFAM" id="SSF102114">
    <property type="entry name" value="Radical SAM enzymes"/>
    <property type="match status" value="1"/>
</dbReference>
<dbReference type="EC" id="4.3.1.32" evidence="2 10"/>
<comment type="catalytic activity">
    <reaction evidence="9 10">
        <text>5-amino-5-(4-hydroxybenzyl)-6-(D-ribitylimino)-5,6-dihydrouracil + S-adenosyl-L-methionine = 7,8-didemethyl-8-hydroxy-5-deazariboflavin + 5'-deoxyadenosine + L-methionine + NH4(+) + H(+)</text>
        <dbReference type="Rhea" id="RHEA:55204"/>
        <dbReference type="ChEBI" id="CHEBI:15378"/>
        <dbReference type="ChEBI" id="CHEBI:17319"/>
        <dbReference type="ChEBI" id="CHEBI:28938"/>
        <dbReference type="ChEBI" id="CHEBI:57844"/>
        <dbReference type="ChEBI" id="CHEBI:59789"/>
        <dbReference type="ChEBI" id="CHEBI:59904"/>
        <dbReference type="ChEBI" id="CHEBI:85936"/>
        <dbReference type="EC" id="4.3.1.32"/>
    </reaction>
</comment>
<evidence type="ECO:0000256" key="1">
    <source>
        <dbReference type="ARBA" id="ARBA00004712"/>
    </source>
</evidence>
<dbReference type="NCBIfam" id="TIGR03550">
    <property type="entry name" value="F420_cofG"/>
    <property type="match status" value="1"/>
</dbReference>
<dbReference type="InterPro" id="IPR019939">
    <property type="entry name" value="CofG_family"/>
</dbReference>
<dbReference type="InterPro" id="IPR013785">
    <property type="entry name" value="Aldolase_TIM"/>
</dbReference>
<sequence length="295" mass="33422">MSRIVTYSPSHTLVPTYECFNRCSYCNFRRDLGTDGWLSLDKAKEILTALQGSEITEILILSGEVHPLAANRELWFRHIYNLAELALNMGFYPHTNAGILTFAEMEKLKNVNLSMGIMLEQMTVTLLNTVHRHAPSKVPSLRLEQLQWAGELGITFTTGLLLGIGETECDRLVTLETIAALHQRWGHIQEVILQPYNPGKREQWQNNPFDLQKLPALVRQAREILPPDIVIQIPPNLVPDPLFLLDCLAAGARDLGGIGIIDEVNPDYLHLHPDKLKEFLAIYGWELKARLPVYK</sequence>
<dbReference type="GO" id="GO:0005506">
    <property type="term" value="F:iron ion binding"/>
    <property type="evidence" value="ECO:0007669"/>
    <property type="project" value="UniProtKB-UniRule"/>
</dbReference>
<dbReference type="InterPro" id="IPR006638">
    <property type="entry name" value="Elp3/MiaA/NifB-like_rSAM"/>
</dbReference>
<dbReference type="SFLD" id="SFLDG01388">
    <property type="entry name" value="7_8-didemethyl-8-hydroxy-5-dea"/>
    <property type="match status" value="1"/>
</dbReference>
<dbReference type="AlphaFoldDB" id="A0A0A1W1M0"/>
<feature type="binding site" evidence="10">
    <location>
        <position position="26"/>
    </location>
    <ligand>
        <name>[4Fe-4S] cluster</name>
        <dbReference type="ChEBI" id="CHEBI:49883"/>
        <note>4Fe-4S-S-AdoMet</note>
    </ligand>
</feature>
<comment type="pathway">
    <text evidence="1 10">Cofactor biosynthesis; coenzyme F0 biosynthesis.</text>
</comment>
<evidence type="ECO:0000256" key="2">
    <source>
        <dbReference type="ARBA" id="ARBA00012126"/>
    </source>
</evidence>
<feature type="binding site" evidence="10">
    <location>
        <position position="23"/>
    </location>
    <ligand>
        <name>[4Fe-4S] cluster</name>
        <dbReference type="ChEBI" id="CHEBI:49883"/>
        <note>4Fe-4S-S-AdoMet</note>
    </ligand>
</feature>
<evidence type="ECO:0000256" key="10">
    <source>
        <dbReference type="HAMAP-Rule" id="MF_01611"/>
    </source>
</evidence>
<dbReference type="UniPathway" id="UPA00072"/>
<dbReference type="Proteomes" id="UP000030321">
    <property type="component" value="Unassembled WGS sequence"/>
</dbReference>
<evidence type="ECO:0000313" key="13">
    <source>
        <dbReference type="Proteomes" id="UP000030321"/>
    </source>
</evidence>
<dbReference type="SFLD" id="SFLDF00294">
    <property type="entry name" value="7_8-didemethyl-8-hydroxy-5-dea"/>
    <property type="match status" value="1"/>
</dbReference>
<keyword evidence="5 10" id="KW-0479">Metal-binding</keyword>
<feature type="binding site" evidence="10">
    <location>
        <position position="19"/>
    </location>
    <ligand>
        <name>[4Fe-4S] cluster</name>
        <dbReference type="ChEBI" id="CHEBI:49883"/>
        <note>4Fe-4S-S-AdoMet</note>
    </ligand>
</feature>
<accession>A0A0A1W1M0</accession>
<name>A0A0A1W1M0_MICAE</name>
<evidence type="ECO:0000256" key="9">
    <source>
        <dbReference type="ARBA" id="ARBA00048974"/>
    </source>
</evidence>
<comment type="caution">
    <text evidence="12">The sequence shown here is derived from an EMBL/GenBank/DDBJ whole genome shotgun (WGS) entry which is preliminary data.</text>
</comment>
<keyword evidence="6 10" id="KW-0408">Iron</keyword>
<dbReference type="SFLD" id="SFLDG01064">
    <property type="entry name" value="F420__menaquinone_cofactor_bio"/>
    <property type="match status" value="1"/>
</dbReference>
<comment type="function">
    <text evidence="10">Catalyzes the radical-mediated synthesis of 7,8-didemethyl-8-hydroxy-5-deazariboflavin (FO) from 5-amino-5-(4-hydroxybenzyl)-6-(D-ribitylimino)-5,6-dihydrouracil.</text>
</comment>
<dbReference type="NCBIfam" id="NF004884">
    <property type="entry name" value="PRK06245.1"/>
    <property type="match status" value="1"/>
</dbReference>
<comment type="similarity">
    <text evidence="10">Belongs to the radical SAM superfamily. CofG family.</text>
</comment>
<dbReference type="PANTHER" id="PTHR43076">
    <property type="entry name" value="FO SYNTHASE (COFH)"/>
    <property type="match status" value="1"/>
</dbReference>
<organism evidence="12 13">
    <name type="scientific">Microcystis aeruginosa NIES-44</name>
    <dbReference type="NCBI Taxonomy" id="449439"/>
    <lineage>
        <taxon>Bacteria</taxon>
        <taxon>Bacillati</taxon>
        <taxon>Cyanobacteriota</taxon>
        <taxon>Cyanophyceae</taxon>
        <taxon>Oscillatoriophycideae</taxon>
        <taxon>Chroococcales</taxon>
        <taxon>Microcystaceae</taxon>
        <taxon>Microcystis</taxon>
    </lineage>
</organism>
<dbReference type="PROSITE" id="PS51918">
    <property type="entry name" value="RADICAL_SAM"/>
    <property type="match status" value="1"/>
</dbReference>
<evidence type="ECO:0000256" key="8">
    <source>
        <dbReference type="ARBA" id="ARBA00023239"/>
    </source>
</evidence>
<protein>
    <recommendedName>
        <fullName evidence="2 10">7,8-didemethyl-8-hydroxy-5-deazariboflavin synthase</fullName>
        <ecNumber evidence="2 10">4.3.1.32</ecNumber>
    </recommendedName>
    <alternativeName>
        <fullName evidence="10">FO synthase subunit 1</fullName>
    </alternativeName>
</protein>
<dbReference type="Gene3D" id="3.20.20.70">
    <property type="entry name" value="Aldolase class I"/>
    <property type="match status" value="1"/>
</dbReference>
<dbReference type="EMBL" id="BBPA01000075">
    <property type="protein sequence ID" value="GAL95749.1"/>
    <property type="molecule type" value="Genomic_DNA"/>
</dbReference>
<dbReference type="CDD" id="cd01335">
    <property type="entry name" value="Radical_SAM"/>
    <property type="match status" value="1"/>
</dbReference>
<keyword evidence="8 10" id="KW-0456">Lyase</keyword>
<keyword evidence="3 10" id="KW-0004">4Fe-4S</keyword>
<dbReference type="GO" id="GO:0016765">
    <property type="term" value="F:transferase activity, transferring alkyl or aryl (other than methyl) groups"/>
    <property type="evidence" value="ECO:0007669"/>
    <property type="project" value="InterPro"/>
</dbReference>
<gene>
    <name evidence="10" type="primary">cofG</name>
    <name evidence="12" type="ORF">N44_04605</name>
</gene>
<evidence type="ECO:0000256" key="7">
    <source>
        <dbReference type="ARBA" id="ARBA00023014"/>
    </source>
</evidence>
<evidence type="ECO:0000256" key="3">
    <source>
        <dbReference type="ARBA" id="ARBA00022485"/>
    </source>
</evidence>
<dbReference type="InterPro" id="IPR058240">
    <property type="entry name" value="rSAM_sf"/>
</dbReference>
<proteinExistence type="inferred from homology"/>
<comment type="subunit">
    <text evidence="10">The FO synthase complex consists of two subunits, CofG and CofH.</text>
</comment>
<evidence type="ECO:0000259" key="11">
    <source>
        <dbReference type="PROSITE" id="PS51918"/>
    </source>
</evidence>
<dbReference type="InterPro" id="IPR034405">
    <property type="entry name" value="F420"/>
</dbReference>
<dbReference type="SFLD" id="SFLDS00029">
    <property type="entry name" value="Radical_SAM"/>
    <property type="match status" value="1"/>
</dbReference>
<dbReference type="Pfam" id="PF04055">
    <property type="entry name" value="Radical_SAM"/>
    <property type="match status" value="1"/>
</dbReference>
<evidence type="ECO:0000256" key="5">
    <source>
        <dbReference type="ARBA" id="ARBA00022723"/>
    </source>
</evidence>
<keyword evidence="7 10" id="KW-0411">Iron-sulfur</keyword>
<evidence type="ECO:0000256" key="6">
    <source>
        <dbReference type="ARBA" id="ARBA00023004"/>
    </source>
</evidence>
<dbReference type="PANTHER" id="PTHR43076:SF15">
    <property type="entry name" value="7,8-DIDEMETHYL-8-HYDROXY-5-DEAZARIBOFLAVIN SYNTHASE"/>
    <property type="match status" value="1"/>
</dbReference>
<evidence type="ECO:0000256" key="4">
    <source>
        <dbReference type="ARBA" id="ARBA00022691"/>
    </source>
</evidence>
<dbReference type="SMART" id="SM00729">
    <property type="entry name" value="Elp3"/>
    <property type="match status" value="1"/>
</dbReference>
<dbReference type="RefSeq" id="WP_045362648.1">
    <property type="nucleotide sequence ID" value="NZ_BBPA01000075.1"/>
</dbReference>
<dbReference type="HAMAP" id="MF_01611">
    <property type="entry name" value="FO_synth_sub1"/>
    <property type="match status" value="1"/>
</dbReference>
<dbReference type="GO" id="GO:0044689">
    <property type="term" value="F:7,8-didemethyl-8-hydroxy-5-deazariboflavin synthase activity"/>
    <property type="evidence" value="ECO:0007669"/>
    <property type="project" value="UniProtKB-EC"/>
</dbReference>
<comment type="cofactor">
    <cofactor evidence="10">
        <name>[4Fe-4S] cluster</name>
        <dbReference type="ChEBI" id="CHEBI:49883"/>
    </cofactor>
    <text evidence="10">Binds 1 [4Fe-4S] cluster. The cluster is coordinated with 3 cysteines and an exchangeable S-adenosyl-L-methionine.</text>
</comment>
<reference evidence="13" key="1">
    <citation type="journal article" date="2015" name="Genome">
        <title>Whole Genome Sequence of the Non-Microcystin-Producing Microcystis aeruginosa Strain NIES-44.</title>
        <authorList>
            <person name="Okano K."/>
            <person name="Miyata N."/>
            <person name="Ozaki Y."/>
        </authorList>
    </citation>
    <scope>NUCLEOTIDE SEQUENCE [LARGE SCALE GENOMIC DNA]</scope>
    <source>
        <strain evidence="13">NIES-44</strain>
    </source>
</reference>
<evidence type="ECO:0000313" key="12">
    <source>
        <dbReference type="EMBL" id="GAL95749.1"/>
    </source>
</evidence>
<feature type="domain" description="Radical SAM core" evidence="11">
    <location>
        <begin position="5"/>
        <end position="236"/>
    </location>
</feature>
<dbReference type="InterPro" id="IPR007197">
    <property type="entry name" value="rSAM"/>
</dbReference>